<dbReference type="PANTHER" id="PTHR43156">
    <property type="entry name" value="STAGE II SPORULATION PROTEIN E-RELATED"/>
    <property type="match status" value="1"/>
</dbReference>
<gene>
    <name evidence="4" type="ORF">HNP84_003489</name>
</gene>
<dbReference type="EMBL" id="JACHGN010000006">
    <property type="protein sequence ID" value="MBB5133763.1"/>
    <property type="molecule type" value="Genomic_DNA"/>
</dbReference>
<sequence>MARFRGDDTAPTERVFELFLEGEPVGERVRPAILRSWRRCRSAGLDPEKLDFSEPVEVDFDSVLVRAARPVFERLRPAIADADVTMVLLDEQARMLLRYESDPQLARVLDRTHALPGVGYAEESLGTTAGGTPLLEKRMIHVSGFEHLARCVQPFSATGVPILDPLTGHARGVVTIACLYGRAHPAMDVLARQAAEAIERRLLEQSTARERALFEAFLRAGDVPSLLPSRKAGPLLADLGRADRLLLEERAAELIAHGQRAAVEVPLSRGRVATLRSLPRTGTVGVVGVVAQVRIQDGPWEPLAEVAVPPAPALLPGPPATPRTALDAAAARAAAAVAVGGAPAGGEREASTRTGPGPDPGPDQGLFLLGEPGVGRIAASARKRLRLLCDAALSIGRTLDVVRTAEELTEATVPFADLVTVDLDDCVVRGEESCPTAGSLDLRRVAALGVHGSVSPVAVGEPVHYIASSPQARCLSDQQALLWRGPDIAGASGGPSSGTGFSSGIAVPLLAHGMAMGLVTFTRTASSGPFEDEDAWLAEELARRTALCLDNARRFTRERAMVRALRRSLLPWNLPEQNAVEAAHCYMPARSGTSGDWYDVIPLSGARVALVVGEQCGRGPHSTAAMGRLRTTVGNFSALDMPPGDILGYLDDLVRGLDRESAGRAAQAGGEADGGTDAGADDGVTGTTCVYAVYDPASQRCTIASAGHPAPALVRPDGAVEFLEVPAGEPLGRGGPVFETAEVDLPEGSTIVLYTKGLIGEHAPPGQGGDRERLRRALTGAGRTAEQTCSALLDALPSGRMPGEFTVLAARTRALPRHCVAEWEVPPDPAAVGRIRDEVARRLAEWNLEELTFSAELIFSELVTNAIRYGSEPLGARLLLDRSLICEVSDAGETAPRPRRAADTDEGGRGLYLVAQLAERWGTRYTRRGKIIWAELPLGDGGCEPGAVPRPG</sequence>
<proteinExistence type="predicted"/>
<comment type="caution">
    <text evidence="4">The sequence shown here is derived from an EMBL/GenBank/DDBJ whole genome shotgun (WGS) entry which is preliminary data.</text>
</comment>
<organism evidence="4 5">
    <name type="scientific">Thermocatellispora tengchongensis</name>
    <dbReference type="NCBI Taxonomy" id="1073253"/>
    <lineage>
        <taxon>Bacteria</taxon>
        <taxon>Bacillati</taxon>
        <taxon>Actinomycetota</taxon>
        <taxon>Actinomycetes</taxon>
        <taxon>Streptosporangiales</taxon>
        <taxon>Streptosporangiaceae</taxon>
        <taxon>Thermocatellispora</taxon>
    </lineage>
</organism>
<name>A0A840P776_9ACTN</name>
<dbReference type="CDD" id="cd16936">
    <property type="entry name" value="HATPase_RsbW-like"/>
    <property type="match status" value="1"/>
</dbReference>
<evidence type="ECO:0000259" key="3">
    <source>
        <dbReference type="SMART" id="SM00331"/>
    </source>
</evidence>
<dbReference type="InterPro" id="IPR052016">
    <property type="entry name" value="Bact_Sigma-Reg"/>
</dbReference>
<dbReference type="InterPro" id="IPR036890">
    <property type="entry name" value="HATPase_C_sf"/>
</dbReference>
<feature type="region of interest" description="Disordered" evidence="2">
    <location>
        <begin position="341"/>
        <end position="362"/>
    </location>
</feature>
<dbReference type="FunFam" id="3.30.565.10:FF:000028">
    <property type="entry name" value="PAS sensor protein"/>
    <property type="match status" value="1"/>
</dbReference>
<reference evidence="4 5" key="1">
    <citation type="submission" date="2020-08" db="EMBL/GenBank/DDBJ databases">
        <title>Genomic Encyclopedia of Type Strains, Phase IV (KMG-IV): sequencing the most valuable type-strain genomes for metagenomic binning, comparative biology and taxonomic classification.</title>
        <authorList>
            <person name="Goeker M."/>
        </authorList>
    </citation>
    <scope>NUCLEOTIDE SEQUENCE [LARGE SCALE GENOMIC DNA]</scope>
    <source>
        <strain evidence="4 5">DSM 45615</strain>
    </source>
</reference>
<dbReference type="InterPro" id="IPR036457">
    <property type="entry name" value="PPM-type-like_dom_sf"/>
</dbReference>
<feature type="domain" description="PPM-type phosphatase" evidence="3">
    <location>
        <begin position="580"/>
        <end position="812"/>
    </location>
</feature>
<dbReference type="InterPro" id="IPR003594">
    <property type="entry name" value="HATPase_dom"/>
</dbReference>
<dbReference type="AlphaFoldDB" id="A0A840P776"/>
<dbReference type="Pfam" id="PF13581">
    <property type="entry name" value="HATPase_c_2"/>
    <property type="match status" value="1"/>
</dbReference>
<dbReference type="Gene3D" id="3.30.450.40">
    <property type="match status" value="2"/>
</dbReference>
<protein>
    <submittedName>
        <fullName evidence="4">GAF domain-containing protein/anti-sigma regulatory factor (Ser/Thr protein kinase)</fullName>
    </submittedName>
</protein>
<dbReference type="InterPro" id="IPR001932">
    <property type="entry name" value="PPM-type_phosphatase-like_dom"/>
</dbReference>
<dbReference type="SUPFAM" id="SSF55874">
    <property type="entry name" value="ATPase domain of HSP90 chaperone/DNA topoisomerase II/histidine kinase"/>
    <property type="match status" value="1"/>
</dbReference>
<dbReference type="Gene3D" id="3.60.40.10">
    <property type="entry name" value="PPM-type phosphatase domain"/>
    <property type="match status" value="1"/>
</dbReference>
<dbReference type="SMART" id="SM00331">
    <property type="entry name" value="PP2C_SIG"/>
    <property type="match status" value="1"/>
</dbReference>
<keyword evidence="1" id="KW-0378">Hydrolase</keyword>
<dbReference type="Gene3D" id="3.30.565.10">
    <property type="entry name" value="Histidine kinase-like ATPase, C-terminal domain"/>
    <property type="match status" value="1"/>
</dbReference>
<dbReference type="GO" id="GO:0016791">
    <property type="term" value="F:phosphatase activity"/>
    <property type="evidence" value="ECO:0007669"/>
    <property type="project" value="TreeGrafter"/>
</dbReference>
<evidence type="ECO:0000256" key="1">
    <source>
        <dbReference type="ARBA" id="ARBA00022801"/>
    </source>
</evidence>
<dbReference type="SUPFAM" id="SSF55781">
    <property type="entry name" value="GAF domain-like"/>
    <property type="match status" value="1"/>
</dbReference>
<accession>A0A840P776</accession>
<evidence type="ECO:0000313" key="4">
    <source>
        <dbReference type="EMBL" id="MBB5133763.1"/>
    </source>
</evidence>
<dbReference type="Pfam" id="PF07228">
    <property type="entry name" value="SpoIIE"/>
    <property type="match status" value="1"/>
</dbReference>
<evidence type="ECO:0000313" key="5">
    <source>
        <dbReference type="Proteomes" id="UP000578449"/>
    </source>
</evidence>
<dbReference type="RefSeq" id="WP_185050690.1">
    <property type="nucleotide sequence ID" value="NZ_BAABIX010000001.1"/>
</dbReference>
<evidence type="ECO:0000256" key="2">
    <source>
        <dbReference type="SAM" id="MobiDB-lite"/>
    </source>
</evidence>
<dbReference type="InterPro" id="IPR029016">
    <property type="entry name" value="GAF-like_dom_sf"/>
</dbReference>
<dbReference type="PANTHER" id="PTHR43156:SF2">
    <property type="entry name" value="STAGE II SPORULATION PROTEIN E"/>
    <property type="match status" value="1"/>
</dbReference>
<keyword evidence="5" id="KW-1185">Reference proteome</keyword>
<dbReference type="Proteomes" id="UP000578449">
    <property type="component" value="Unassembled WGS sequence"/>
</dbReference>